<feature type="chain" id="PRO_5010313549" description="Secretion system C-terminal sorting domain-containing protein" evidence="1">
    <location>
        <begin position="25"/>
        <end position="133"/>
    </location>
</feature>
<feature type="domain" description="Secretion system C-terminal sorting" evidence="2">
    <location>
        <begin position="48"/>
        <end position="115"/>
    </location>
</feature>
<proteinExistence type="predicted"/>
<reference evidence="3 4" key="1">
    <citation type="submission" date="2016-10" db="EMBL/GenBank/DDBJ databases">
        <title>Arsenicibacter rosenii gen. nov., sp. nov., an efficient arsenic-methylating bacterium isolated from an arsenic-contaminated paddy soil.</title>
        <authorList>
            <person name="Huang K."/>
        </authorList>
    </citation>
    <scope>NUCLEOTIDE SEQUENCE [LARGE SCALE GENOMIC DNA]</scope>
    <source>
        <strain evidence="3 4">SM-1</strain>
    </source>
</reference>
<dbReference type="AlphaFoldDB" id="A0A1S2VBI1"/>
<evidence type="ECO:0000259" key="2">
    <source>
        <dbReference type="Pfam" id="PF18962"/>
    </source>
</evidence>
<comment type="caution">
    <text evidence="3">The sequence shown here is derived from an EMBL/GenBank/DDBJ whole genome shotgun (WGS) entry which is preliminary data.</text>
</comment>
<dbReference type="OrthoDB" id="955668at2"/>
<organism evidence="3 4">
    <name type="scientific">Arsenicibacter rosenii</name>
    <dbReference type="NCBI Taxonomy" id="1750698"/>
    <lineage>
        <taxon>Bacteria</taxon>
        <taxon>Pseudomonadati</taxon>
        <taxon>Bacteroidota</taxon>
        <taxon>Cytophagia</taxon>
        <taxon>Cytophagales</taxon>
        <taxon>Spirosomataceae</taxon>
        <taxon>Arsenicibacter</taxon>
    </lineage>
</organism>
<gene>
    <name evidence="3" type="ORF">BLX24_29385</name>
</gene>
<accession>A0A1S2VBI1</accession>
<dbReference type="RefSeq" id="WP_071506792.1">
    <property type="nucleotide sequence ID" value="NZ_MORL01000061.1"/>
</dbReference>
<keyword evidence="4" id="KW-1185">Reference proteome</keyword>
<keyword evidence="1" id="KW-0732">Signal</keyword>
<evidence type="ECO:0000256" key="1">
    <source>
        <dbReference type="SAM" id="SignalP"/>
    </source>
</evidence>
<protein>
    <recommendedName>
        <fullName evidence="2">Secretion system C-terminal sorting domain-containing protein</fullName>
    </recommendedName>
</protein>
<feature type="signal peptide" evidence="1">
    <location>
        <begin position="1"/>
        <end position="24"/>
    </location>
</feature>
<evidence type="ECO:0000313" key="3">
    <source>
        <dbReference type="EMBL" id="OIN55576.1"/>
    </source>
</evidence>
<dbReference type="Pfam" id="PF18962">
    <property type="entry name" value="Por_Secre_tail"/>
    <property type="match status" value="1"/>
</dbReference>
<name>A0A1S2VBI1_9BACT</name>
<sequence length="133" mass="14500">MKALNNIFVLAIAATLTTFQAAKADDNLKTKETAPATYNVGMYVSKNTSTINVMVEKQAGSTVKVSIKDEAGKVLATQSLNGKEERTWTKFNLSQLNDGTYTVEVSNGKEVTVKEVKLATPKFVEPIRTINVQ</sequence>
<dbReference type="Gene3D" id="2.60.40.3080">
    <property type="match status" value="1"/>
</dbReference>
<dbReference type="EMBL" id="MORL01000061">
    <property type="protein sequence ID" value="OIN55576.1"/>
    <property type="molecule type" value="Genomic_DNA"/>
</dbReference>
<evidence type="ECO:0000313" key="4">
    <source>
        <dbReference type="Proteomes" id="UP000181790"/>
    </source>
</evidence>
<dbReference type="Proteomes" id="UP000181790">
    <property type="component" value="Unassembled WGS sequence"/>
</dbReference>
<dbReference type="InterPro" id="IPR026444">
    <property type="entry name" value="Secre_tail"/>
</dbReference>